<proteinExistence type="inferred from homology"/>
<evidence type="ECO:0000256" key="4">
    <source>
        <dbReference type="ARBA" id="ARBA00022807"/>
    </source>
</evidence>
<dbReference type="AlphaFoldDB" id="A0A482VLU1"/>
<evidence type="ECO:0000313" key="7">
    <source>
        <dbReference type="EMBL" id="RZC33755.1"/>
    </source>
</evidence>
<feature type="chain" id="PRO_5019803144" evidence="5">
    <location>
        <begin position="20"/>
        <end position="319"/>
    </location>
</feature>
<keyword evidence="8" id="KW-1185">Reference proteome</keyword>
<dbReference type="InterPro" id="IPR000668">
    <property type="entry name" value="Peptidase_C1A_C"/>
</dbReference>
<dbReference type="InterPro" id="IPR000169">
    <property type="entry name" value="Pept_cys_AS"/>
</dbReference>
<evidence type="ECO:0000259" key="6">
    <source>
        <dbReference type="SMART" id="SM00645"/>
    </source>
</evidence>
<accession>A0A482VLU1</accession>
<protein>
    <submittedName>
        <fullName evidence="7">Peptidase C1 and/or Propeptide C1 domain containing protein</fullName>
    </submittedName>
</protein>
<keyword evidence="3" id="KW-0378">Hydrolase</keyword>
<sequence length="319" mass="36219">MLCLTLGNAFLILLRFCTGQSNVLSDEFINSINEAQSSWTAAKVWPENTTDEFFDTLSGAVDPELYMHEYKNQMDHSPQFRYDDQRPKEFDARKKWPQCTRIGKARNQGKCGSCWAVAVAATASDRLCIAAEGMFNQDCSAEDILTCCESSCFVNATKRCEGGRVDKAWDFVIQHGTVTGGEYKSGEGCKPYSSETYDKGKPSACQPKCPNKKYLIPYPADKKRVLSTISFTNRDLRKIQLEIMENGPVVAHMRVFEDFYLYGRGVYMNLMGRLRRNYHAVKIIGWGQEDGRDYWLGVNSWGEKWGLKGLFKLLRGSNE</sequence>
<dbReference type="Gene3D" id="3.90.70.10">
    <property type="entry name" value="Cysteine proteinases"/>
    <property type="match status" value="1"/>
</dbReference>
<dbReference type="EMBL" id="QDEB01086177">
    <property type="protein sequence ID" value="RZC33755.1"/>
    <property type="molecule type" value="Genomic_DNA"/>
</dbReference>
<dbReference type="SUPFAM" id="SSF54001">
    <property type="entry name" value="Cysteine proteinases"/>
    <property type="match status" value="1"/>
</dbReference>
<feature type="signal peptide" evidence="5">
    <location>
        <begin position="1"/>
        <end position="19"/>
    </location>
</feature>
<dbReference type="OrthoDB" id="640249at2759"/>
<dbReference type="GO" id="GO:0006508">
    <property type="term" value="P:proteolysis"/>
    <property type="evidence" value="ECO:0007669"/>
    <property type="project" value="UniProtKB-KW"/>
</dbReference>
<dbReference type="PANTHER" id="PTHR12411">
    <property type="entry name" value="CYSTEINE PROTEASE FAMILY C1-RELATED"/>
    <property type="match status" value="1"/>
</dbReference>
<feature type="domain" description="Peptidase C1A papain C-terminal" evidence="6">
    <location>
        <begin position="86"/>
        <end position="318"/>
    </location>
</feature>
<dbReference type="InterPro" id="IPR038765">
    <property type="entry name" value="Papain-like_cys_pep_sf"/>
</dbReference>
<dbReference type="CDD" id="cd02620">
    <property type="entry name" value="Peptidase_C1A_CathepsinB"/>
    <property type="match status" value="1"/>
</dbReference>
<dbReference type="Pfam" id="PF00112">
    <property type="entry name" value="Peptidase_C1"/>
    <property type="match status" value="1"/>
</dbReference>
<keyword evidence="2" id="KW-0645">Protease</keyword>
<organism evidence="7 8">
    <name type="scientific">Asbolus verrucosus</name>
    <name type="common">Desert ironclad beetle</name>
    <dbReference type="NCBI Taxonomy" id="1661398"/>
    <lineage>
        <taxon>Eukaryota</taxon>
        <taxon>Metazoa</taxon>
        <taxon>Ecdysozoa</taxon>
        <taxon>Arthropoda</taxon>
        <taxon>Hexapoda</taxon>
        <taxon>Insecta</taxon>
        <taxon>Pterygota</taxon>
        <taxon>Neoptera</taxon>
        <taxon>Endopterygota</taxon>
        <taxon>Coleoptera</taxon>
        <taxon>Polyphaga</taxon>
        <taxon>Cucujiformia</taxon>
        <taxon>Tenebrionidae</taxon>
        <taxon>Pimeliinae</taxon>
        <taxon>Asbolus</taxon>
    </lineage>
</organism>
<gene>
    <name evidence="7" type="ORF">BDFB_010078</name>
</gene>
<reference evidence="7 8" key="1">
    <citation type="submission" date="2017-03" db="EMBL/GenBank/DDBJ databases">
        <title>Genome of the blue death feigning beetle - Asbolus verrucosus.</title>
        <authorList>
            <person name="Rider S.D."/>
        </authorList>
    </citation>
    <scope>NUCLEOTIDE SEQUENCE [LARGE SCALE GENOMIC DNA]</scope>
    <source>
        <strain evidence="7">Butters</strain>
        <tissue evidence="7">Head and leg muscle</tissue>
    </source>
</reference>
<evidence type="ECO:0000256" key="2">
    <source>
        <dbReference type="ARBA" id="ARBA00022670"/>
    </source>
</evidence>
<evidence type="ECO:0000256" key="5">
    <source>
        <dbReference type="SAM" id="SignalP"/>
    </source>
</evidence>
<dbReference type="InterPro" id="IPR025660">
    <property type="entry name" value="Pept_his_AS"/>
</dbReference>
<evidence type="ECO:0000256" key="1">
    <source>
        <dbReference type="ARBA" id="ARBA00008455"/>
    </source>
</evidence>
<name>A0A482VLU1_ASBVE</name>
<evidence type="ECO:0000256" key="3">
    <source>
        <dbReference type="ARBA" id="ARBA00022801"/>
    </source>
</evidence>
<keyword evidence="4" id="KW-0788">Thiol protease</keyword>
<comment type="caution">
    <text evidence="7">The sequence shown here is derived from an EMBL/GenBank/DDBJ whole genome shotgun (WGS) entry which is preliminary data.</text>
</comment>
<dbReference type="Proteomes" id="UP000292052">
    <property type="component" value="Unassembled WGS sequence"/>
</dbReference>
<feature type="non-terminal residue" evidence="7">
    <location>
        <position position="319"/>
    </location>
</feature>
<dbReference type="STRING" id="1661398.A0A482VLU1"/>
<dbReference type="PROSITE" id="PS00639">
    <property type="entry name" value="THIOL_PROTEASE_HIS"/>
    <property type="match status" value="1"/>
</dbReference>
<dbReference type="InterPro" id="IPR013128">
    <property type="entry name" value="Peptidase_C1A"/>
</dbReference>
<dbReference type="GO" id="GO:0008234">
    <property type="term" value="F:cysteine-type peptidase activity"/>
    <property type="evidence" value="ECO:0007669"/>
    <property type="project" value="UniProtKB-KW"/>
</dbReference>
<dbReference type="SMART" id="SM00645">
    <property type="entry name" value="Pept_C1"/>
    <property type="match status" value="1"/>
</dbReference>
<dbReference type="PRINTS" id="PR00705">
    <property type="entry name" value="PAPAIN"/>
</dbReference>
<keyword evidence="5" id="KW-0732">Signal</keyword>
<evidence type="ECO:0000313" key="8">
    <source>
        <dbReference type="Proteomes" id="UP000292052"/>
    </source>
</evidence>
<comment type="similarity">
    <text evidence="1">Belongs to the peptidase C1 family.</text>
</comment>
<dbReference type="PROSITE" id="PS00139">
    <property type="entry name" value="THIOL_PROTEASE_CYS"/>
    <property type="match status" value="1"/>
</dbReference>